<dbReference type="AlphaFoldDB" id="A0A1I8NR33"/>
<reference evidence="2" key="1">
    <citation type="submission" date="2020-05" db="UniProtKB">
        <authorList>
            <consortium name="EnsemblMetazoa"/>
        </authorList>
    </citation>
    <scope>IDENTIFICATION</scope>
    <source>
        <strain evidence="2">USDA</strain>
    </source>
</reference>
<proteinExistence type="predicted"/>
<feature type="transmembrane region" description="Helical" evidence="1">
    <location>
        <begin position="101"/>
        <end position="125"/>
    </location>
</feature>
<evidence type="ECO:0000313" key="3">
    <source>
        <dbReference type="Proteomes" id="UP000095300"/>
    </source>
</evidence>
<dbReference type="EnsemblMetazoa" id="SCAU001290-RA">
    <property type="protein sequence ID" value="SCAU001290-PA"/>
    <property type="gene ID" value="SCAU001290"/>
</dbReference>
<accession>A0A1I8NR33</accession>
<keyword evidence="1" id="KW-0472">Membrane</keyword>
<feature type="transmembrane region" description="Helical" evidence="1">
    <location>
        <begin position="30"/>
        <end position="55"/>
    </location>
</feature>
<feature type="transmembrane region" description="Helical" evidence="1">
    <location>
        <begin position="132"/>
        <end position="153"/>
    </location>
</feature>
<evidence type="ECO:0000313" key="2">
    <source>
        <dbReference type="EnsemblMetazoa" id="SCAU001290-PA"/>
    </source>
</evidence>
<dbReference type="Proteomes" id="UP000095300">
    <property type="component" value="Unassembled WGS sequence"/>
</dbReference>
<gene>
    <name evidence="2" type="primary">106093196</name>
</gene>
<name>A0A1I8NR33_STOCA</name>
<keyword evidence="3" id="KW-1185">Reference proteome</keyword>
<organism evidence="2 3">
    <name type="scientific">Stomoxys calcitrans</name>
    <name type="common">Stable fly</name>
    <name type="synonym">Conops calcitrans</name>
    <dbReference type="NCBI Taxonomy" id="35570"/>
    <lineage>
        <taxon>Eukaryota</taxon>
        <taxon>Metazoa</taxon>
        <taxon>Ecdysozoa</taxon>
        <taxon>Arthropoda</taxon>
        <taxon>Hexapoda</taxon>
        <taxon>Insecta</taxon>
        <taxon>Pterygota</taxon>
        <taxon>Neoptera</taxon>
        <taxon>Endopterygota</taxon>
        <taxon>Diptera</taxon>
        <taxon>Brachycera</taxon>
        <taxon>Muscomorpha</taxon>
        <taxon>Muscoidea</taxon>
        <taxon>Muscidae</taxon>
        <taxon>Stomoxys</taxon>
    </lineage>
</organism>
<evidence type="ECO:0000256" key="1">
    <source>
        <dbReference type="SAM" id="Phobius"/>
    </source>
</evidence>
<dbReference type="OrthoDB" id="8197395at2759"/>
<sequence>MLLPQQTQPGCVERLVNLLKSPIRPKHIRLSAVLICINQFFIAIILLFIVILAYIHIEEANSRAIADMEDQRENAYYSLPDLILNRLRFHLASDVTMTSRVFASILVCCSSVYLLSAVGLLIGIYKSREEFVLLWLVLQFLFFVAGCVVIFWVSGCEFVEHTIGKVCFFLMSGAVLLSDASMWYIIYCYYHSIRLMNKLREIATVAIPCPPPGSVPFHFRRENMYLGSNGYKHILSEAPDGNY</sequence>
<protein>
    <submittedName>
        <fullName evidence="2">Uncharacterized protein</fullName>
    </submittedName>
</protein>
<dbReference type="KEGG" id="scac:106093196"/>
<feature type="transmembrane region" description="Helical" evidence="1">
    <location>
        <begin position="168"/>
        <end position="190"/>
    </location>
</feature>
<keyword evidence="1" id="KW-1133">Transmembrane helix</keyword>
<keyword evidence="1" id="KW-0812">Transmembrane</keyword>
<dbReference type="VEuPathDB" id="VectorBase:SCAU001290"/>